<reference evidence="2" key="2">
    <citation type="submission" date="2004-02" db="EMBL/GenBank/DDBJ databases">
        <authorList>
            <consortium name="Genoscope"/>
            <consortium name="Whitehead Institute Centre for Genome Research"/>
        </authorList>
    </citation>
    <scope>NUCLEOTIDE SEQUENCE</scope>
</reference>
<dbReference type="AlphaFoldDB" id="Q4SAA5"/>
<protein>
    <submittedName>
        <fullName evidence="2">(spotted green pufferfish) hypothetical protein</fullName>
    </submittedName>
</protein>
<feature type="non-terminal residue" evidence="2">
    <location>
        <position position="141"/>
    </location>
</feature>
<gene>
    <name evidence="2" type="ORF">GSTENG00021545001</name>
</gene>
<name>Q4SAA5_TETNG</name>
<evidence type="ECO:0000256" key="1">
    <source>
        <dbReference type="SAM" id="SignalP"/>
    </source>
</evidence>
<feature type="signal peptide" evidence="1">
    <location>
        <begin position="1"/>
        <end position="17"/>
    </location>
</feature>
<proteinExistence type="predicted"/>
<organism evidence="2">
    <name type="scientific">Tetraodon nigroviridis</name>
    <name type="common">Spotted green pufferfish</name>
    <name type="synonym">Chelonodon nigroviridis</name>
    <dbReference type="NCBI Taxonomy" id="99883"/>
    <lineage>
        <taxon>Eukaryota</taxon>
        <taxon>Metazoa</taxon>
        <taxon>Chordata</taxon>
        <taxon>Craniata</taxon>
        <taxon>Vertebrata</taxon>
        <taxon>Euteleostomi</taxon>
        <taxon>Actinopterygii</taxon>
        <taxon>Neopterygii</taxon>
        <taxon>Teleostei</taxon>
        <taxon>Neoteleostei</taxon>
        <taxon>Acanthomorphata</taxon>
        <taxon>Eupercaria</taxon>
        <taxon>Tetraodontiformes</taxon>
        <taxon>Tetradontoidea</taxon>
        <taxon>Tetraodontidae</taxon>
        <taxon>Tetraodon</taxon>
    </lineage>
</organism>
<accession>Q4SAA5</accession>
<keyword evidence="1" id="KW-0732">Signal</keyword>
<comment type="caution">
    <text evidence="2">The sequence shown here is derived from an EMBL/GenBank/DDBJ whole genome shotgun (WGS) entry which is preliminary data.</text>
</comment>
<feature type="chain" id="PRO_5004242987" evidence="1">
    <location>
        <begin position="18"/>
        <end position="141"/>
    </location>
</feature>
<reference evidence="2" key="1">
    <citation type="journal article" date="2004" name="Nature">
        <title>Genome duplication in the teleost fish Tetraodon nigroviridis reveals the early vertebrate proto-karyotype.</title>
        <authorList>
            <person name="Jaillon O."/>
            <person name="Aury J.-M."/>
            <person name="Brunet F."/>
            <person name="Petit J.-L."/>
            <person name="Stange-Thomann N."/>
            <person name="Mauceli E."/>
            <person name="Bouneau L."/>
            <person name="Fischer C."/>
            <person name="Ozouf-Costaz C."/>
            <person name="Bernot A."/>
            <person name="Nicaud S."/>
            <person name="Jaffe D."/>
            <person name="Fisher S."/>
            <person name="Lutfalla G."/>
            <person name="Dossat C."/>
            <person name="Segurens B."/>
            <person name="Dasilva C."/>
            <person name="Salanoubat M."/>
            <person name="Levy M."/>
            <person name="Boudet N."/>
            <person name="Castellano S."/>
            <person name="Anthouard V."/>
            <person name="Jubin C."/>
            <person name="Castelli V."/>
            <person name="Katinka M."/>
            <person name="Vacherie B."/>
            <person name="Biemont C."/>
            <person name="Skalli Z."/>
            <person name="Cattolico L."/>
            <person name="Poulain J."/>
            <person name="De Berardinis V."/>
            <person name="Cruaud C."/>
            <person name="Duprat S."/>
            <person name="Brottier P."/>
            <person name="Coutanceau J.-P."/>
            <person name="Gouzy J."/>
            <person name="Parra G."/>
            <person name="Lardier G."/>
            <person name="Chapple C."/>
            <person name="McKernan K.J."/>
            <person name="McEwan P."/>
            <person name="Bosak S."/>
            <person name="Kellis M."/>
            <person name="Volff J.-N."/>
            <person name="Guigo R."/>
            <person name="Zody M.C."/>
            <person name="Mesirov J."/>
            <person name="Lindblad-Toh K."/>
            <person name="Birren B."/>
            <person name="Nusbaum C."/>
            <person name="Kahn D."/>
            <person name="Robinson-Rechavi M."/>
            <person name="Laudet V."/>
            <person name="Schachter V."/>
            <person name="Quetier F."/>
            <person name="Saurin W."/>
            <person name="Scarpelli C."/>
            <person name="Wincker P."/>
            <person name="Lander E.S."/>
            <person name="Weissenbach J."/>
            <person name="Roest Crollius H."/>
        </authorList>
    </citation>
    <scope>NUCLEOTIDE SEQUENCE [LARGE SCALE GENOMIC DNA]</scope>
</reference>
<sequence>MREWRLHVGLLCVPLLAVYLHIPPPQLSPGLPLQGPEDLLQSPPPHLPSSSSPLSRFLWSFGKLRYCCSFARLPHLQLRLAQGIFCMCSAGSRSVFSVFGFERKSVLSAQIWEPLTQRFHRVTALDFLDFLGFGFSDKPRL</sequence>
<evidence type="ECO:0000313" key="2">
    <source>
        <dbReference type="EMBL" id="CAG02427.1"/>
    </source>
</evidence>
<dbReference type="EMBL" id="CAAE01014691">
    <property type="protein sequence ID" value="CAG02427.1"/>
    <property type="molecule type" value="Genomic_DNA"/>
</dbReference>
<dbReference type="KEGG" id="tng:GSTEN00021545G001"/>
<dbReference type="OrthoDB" id="7130006at2759"/>